<keyword evidence="4" id="KW-1185">Reference proteome</keyword>
<dbReference type="PRINTS" id="PR00412">
    <property type="entry name" value="EPOXHYDRLASE"/>
</dbReference>
<proteinExistence type="predicted"/>
<dbReference type="Proteomes" id="UP000076577">
    <property type="component" value="Unassembled WGS sequence"/>
</dbReference>
<dbReference type="PANTHER" id="PTHR43329">
    <property type="entry name" value="EPOXIDE HYDROLASE"/>
    <property type="match status" value="1"/>
</dbReference>
<keyword evidence="1 3" id="KW-0378">Hydrolase</keyword>
<evidence type="ECO:0000313" key="3">
    <source>
        <dbReference type="EMBL" id="KZL16255.1"/>
    </source>
</evidence>
<organism evidence="3 4">
    <name type="scientific">Pseudovibrio axinellae</name>
    <dbReference type="NCBI Taxonomy" id="989403"/>
    <lineage>
        <taxon>Bacteria</taxon>
        <taxon>Pseudomonadati</taxon>
        <taxon>Pseudomonadota</taxon>
        <taxon>Alphaproteobacteria</taxon>
        <taxon>Hyphomicrobiales</taxon>
        <taxon>Stappiaceae</taxon>
        <taxon>Pseudovibrio</taxon>
    </lineage>
</organism>
<dbReference type="Pfam" id="PF00561">
    <property type="entry name" value="Abhydrolase_1"/>
    <property type="match status" value="1"/>
</dbReference>
<evidence type="ECO:0000313" key="4">
    <source>
        <dbReference type="Proteomes" id="UP000076577"/>
    </source>
</evidence>
<dbReference type="InterPro" id="IPR029058">
    <property type="entry name" value="AB_hydrolase_fold"/>
</dbReference>
<accession>A0A165W9P4</accession>
<dbReference type="EC" id="3.3.2.10" evidence="3"/>
<dbReference type="PRINTS" id="PR00111">
    <property type="entry name" value="ABHYDROLASE"/>
</dbReference>
<comment type="caution">
    <text evidence="3">The sequence shown here is derived from an EMBL/GenBank/DDBJ whole genome shotgun (WGS) entry which is preliminary data.</text>
</comment>
<evidence type="ECO:0000259" key="2">
    <source>
        <dbReference type="Pfam" id="PF00561"/>
    </source>
</evidence>
<dbReference type="OrthoDB" id="9804723at2"/>
<dbReference type="GO" id="GO:0004301">
    <property type="term" value="F:epoxide hydrolase activity"/>
    <property type="evidence" value="ECO:0007669"/>
    <property type="project" value="UniProtKB-EC"/>
</dbReference>
<protein>
    <submittedName>
        <fullName evidence="3">Soluble epoxide hydrolase</fullName>
        <ecNumber evidence="3">3.3.2.10</ecNumber>
    </submittedName>
</protein>
<dbReference type="EMBL" id="LMCB01000050">
    <property type="protein sequence ID" value="KZL16255.1"/>
    <property type="molecule type" value="Genomic_DNA"/>
</dbReference>
<name>A0A165W9P4_9HYPH</name>
<dbReference type="Gene3D" id="3.40.50.1820">
    <property type="entry name" value="alpha/beta hydrolase"/>
    <property type="match status" value="1"/>
</dbReference>
<dbReference type="SMR" id="A0A165W9P4"/>
<sequence>MSVCVEVEMPPVKFHRCNGIDMAVYEAGTGPAVVLLHGWPELAYSWRYQIEPLVKAGYRVIAPDLRGYGQTSQPEDVGAYTMKHLMGDVIALLDTLEIAQAYVCGHDWGGLITWQLALFYPERLMGVMSLNTPFIPRSKFDPIDVYRHNFGKDMYIVAMQEEGPVDRLLNNETDRFFRTLMRCRSVNSAKGNTEATPASNMALFKEFKENRDAAPRGQLLLSESDLEVYVSTYQKSGFTGGLNWYRNFSTNWRETEGMEQVITVPTLMICGADDLYLPPALSEHMHHFVPDLERHVLNNCGHWSQQEQPAAVSNLLIDWLARQQ</sequence>
<dbReference type="SUPFAM" id="SSF53474">
    <property type="entry name" value="alpha/beta-Hydrolases"/>
    <property type="match status" value="1"/>
</dbReference>
<dbReference type="PATRIC" id="fig|989403.3.peg.3750"/>
<dbReference type="InterPro" id="IPR000639">
    <property type="entry name" value="Epox_hydrolase-like"/>
</dbReference>
<dbReference type="RefSeq" id="WP_068008740.1">
    <property type="nucleotide sequence ID" value="NZ_FOFM01000024.1"/>
</dbReference>
<evidence type="ECO:0000256" key="1">
    <source>
        <dbReference type="ARBA" id="ARBA00022801"/>
    </source>
</evidence>
<dbReference type="AlphaFoldDB" id="A0A165W9P4"/>
<dbReference type="InterPro" id="IPR000073">
    <property type="entry name" value="AB_hydrolase_1"/>
</dbReference>
<gene>
    <name evidence="3" type="ORF">PsAD2_03480</name>
</gene>
<reference evidence="3 4" key="1">
    <citation type="journal article" date="2016" name="Front. Microbiol.">
        <title>Comparative Genomic Analysis Reveals a Diverse Repertoire of Genes Involved in Prokaryote-Eukaryote Interactions within the Pseudovibrio Genus.</title>
        <authorList>
            <person name="Romano S."/>
            <person name="Fernandez-Guerra A."/>
            <person name="Reen F.J."/>
            <person name="Glockner F.O."/>
            <person name="Crowley S.P."/>
            <person name="O'Sullivan O."/>
            <person name="Cotter P.D."/>
            <person name="Adams C."/>
            <person name="Dobson A.D."/>
            <person name="O'Gara F."/>
        </authorList>
    </citation>
    <scope>NUCLEOTIDE SEQUENCE [LARGE SCALE GENOMIC DNA]</scope>
    <source>
        <strain evidence="3 4">Ad2</strain>
    </source>
</reference>
<feature type="domain" description="AB hydrolase-1" evidence="2">
    <location>
        <begin position="31"/>
        <end position="307"/>
    </location>
</feature>
<dbReference type="STRING" id="989403.SAMN05421798_1246"/>